<keyword evidence="2" id="KW-1185">Reference proteome</keyword>
<dbReference type="RefSeq" id="WP_119035844.1">
    <property type="nucleotide sequence ID" value="NZ_QXDC01000003.1"/>
</dbReference>
<evidence type="ECO:0000313" key="2">
    <source>
        <dbReference type="Proteomes" id="UP000266568"/>
    </source>
</evidence>
<proteinExistence type="predicted"/>
<name>A0A397P3E1_9SPHN</name>
<sequence>MSKRPWRRDDVVGLFPFEERILELWDAGLSIDQVAAATSCTAKAVRKTISQFDGGADNRLFEAMVRDGSRRLAAAIAATGKAFA</sequence>
<gene>
    <name evidence="1" type="ORF">DFR49_2317</name>
</gene>
<reference evidence="1 2" key="1">
    <citation type="submission" date="2018-08" db="EMBL/GenBank/DDBJ databases">
        <title>Genomic Encyclopedia of Type Strains, Phase IV (KMG-IV): sequencing the most valuable type-strain genomes for metagenomic binning, comparative biology and taxonomic classification.</title>
        <authorList>
            <person name="Goeker M."/>
        </authorList>
    </citation>
    <scope>NUCLEOTIDE SEQUENCE [LARGE SCALE GENOMIC DNA]</scope>
    <source>
        <strain evidence="1 2">DSM 25527</strain>
    </source>
</reference>
<evidence type="ECO:0000313" key="1">
    <source>
        <dbReference type="EMBL" id="RIA44080.1"/>
    </source>
</evidence>
<dbReference type="AlphaFoldDB" id="A0A397P3E1"/>
<accession>A0A397P3E1</accession>
<comment type="caution">
    <text evidence="1">The sequence shown here is derived from an EMBL/GenBank/DDBJ whole genome shotgun (WGS) entry which is preliminary data.</text>
</comment>
<dbReference type="EMBL" id="QXDC01000003">
    <property type="protein sequence ID" value="RIA44080.1"/>
    <property type="molecule type" value="Genomic_DNA"/>
</dbReference>
<protein>
    <submittedName>
        <fullName evidence="1">Uncharacterized protein</fullName>
    </submittedName>
</protein>
<organism evidence="1 2">
    <name type="scientific">Hephaestia caeni</name>
    <dbReference type="NCBI Taxonomy" id="645617"/>
    <lineage>
        <taxon>Bacteria</taxon>
        <taxon>Pseudomonadati</taxon>
        <taxon>Pseudomonadota</taxon>
        <taxon>Alphaproteobacteria</taxon>
        <taxon>Sphingomonadales</taxon>
        <taxon>Sphingomonadaceae</taxon>
        <taxon>Hephaestia</taxon>
    </lineage>
</organism>
<dbReference type="Proteomes" id="UP000266568">
    <property type="component" value="Unassembled WGS sequence"/>
</dbReference>